<evidence type="ECO:0000313" key="7">
    <source>
        <dbReference type="Proteomes" id="UP000663853"/>
    </source>
</evidence>
<feature type="domain" description="Protein kinase" evidence="5">
    <location>
        <begin position="29"/>
        <end position="306"/>
    </location>
</feature>
<organism evidence="6 7">
    <name type="scientific">Rhizoctonia solani</name>
    <dbReference type="NCBI Taxonomy" id="456999"/>
    <lineage>
        <taxon>Eukaryota</taxon>
        <taxon>Fungi</taxon>
        <taxon>Dikarya</taxon>
        <taxon>Basidiomycota</taxon>
        <taxon>Agaricomycotina</taxon>
        <taxon>Agaricomycetes</taxon>
        <taxon>Cantharellales</taxon>
        <taxon>Ceratobasidiaceae</taxon>
        <taxon>Rhizoctonia</taxon>
    </lineage>
</organism>
<proteinExistence type="predicted"/>
<dbReference type="Pfam" id="PF07714">
    <property type="entry name" value="PK_Tyr_Ser-Thr"/>
    <property type="match status" value="1"/>
</dbReference>
<evidence type="ECO:0000256" key="3">
    <source>
        <dbReference type="ARBA" id="ARBA00022777"/>
    </source>
</evidence>
<accession>A0A8H3DHJ2</accession>
<dbReference type="Proteomes" id="UP000663853">
    <property type="component" value="Unassembled WGS sequence"/>
</dbReference>
<keyword evidence="2" id="KW-0547">Nucleotide-binding</keyword>
<dbReference type="InterPro" id="IPR001245">
    <property type="entry name" value="Ser-Thr/Tyr_kinase_cat_dom"/>
</dbReference>
<gene>
    <name evidence="6" type="ORF">RDB_LOCUS168127</name>
</gene>
<evidence type="ECO:0000259" key="5">
    <source>
        <dbReference type="PROSITE" id="PS50011"/>
    </source>
</evidence>
<keyword evidence="3" id="KW-0418">Kinase</keyword>
<dbReference type="PANTHER" id="PTHR44329">
    <property type="entry name" value="SERINE/THREONINE-PROTEIN KINASE TNNI3K-RELATED"/>
    <property type="match status" value="1"/>
</dbReference>
<dbReference type="PROSITE" id="PS00108">
    <property type="entry name" value="PROTEIN_KINASE_ST"/>
    <property type="match status" value="1"/>
</dbReference>
<feature type="domain" description="Protein kinase" evidence="5">
    <location>
        <begin position="347"/>
        <end position="647"/>
    </location>
</feature>
<name>A0A8H3DHJ2_9AGAM</name>
<feature type="domain" description="Protein kinase" evidence="5">
    <location>
        <begin position="630"/>
        <end position="916"/>
    </location>
</feature>
<dbReference type="InterPro" id="IPR011009">
    <property type="entry name" value="Kinase-like_dom_sf"/>
</dbReference>
<evidence type="ECO:0000256" key="2">
    <source>
        <dbReference type="ARBA" id="ARBA00022741"/>
    </source>
</evidence>
<keyword evidence="1" id="KW-0808">Transferase</keyword>
<evidence type="ECO:0000256" key="1">
    <source>
        <dbReference type="ARBA" id="ARBA00022679"/>
    </source>
</evidence>
<dbReference type="InterPro" id="IPR008271">
    <property type="entry name" value="Ser/Thr_kinase_AS"/>
</dbReference>
<reference evidence="6" key="1">
    <citation type="submission" date="2021-01" db="EMBL/GenBank/DDBJ databases">
        <authorList>
            <person name="Kaushik A."/>
        </authorList>
    </citation>
    <scope>NUCLEOTIDE SEQUENCE</scope>
    <source>
        <strain evidence="6">AG6-10EEA</strain>
    </source>
</reference>
<evidence type="ECO:0000256" key="4">
    <source>
        <dbReference type="ARBA" id="ARBA00022840"/>
    </source>
</evidence>
<dbReference type="Pfam" id="PF00069">
    <property type="entry name" value="Pkinase"/>
    <property type="match status" value="2"/>
</dbReference>
<comment type="caution">
    <text evidence="6">The sequence shown here is derived from an EMBL/GenBank/DDBJ whole genome shotgun (WGS) entry which is preliminary data.</text>
</comment>
<evidence type="ECO:0000313" key="6">
    <source>
        <dbReference type="EMBL" id="CAE6531221.1"/>
    </source>
</evidence>
<sequence length="916" mass="102206">MSQFFPESLTGTIADITALVEVSRSRISEYQYEETGFGGSADIFSGKYRKSDGSEVKVAIKCIRMDKKLRNNEEKGKLERKLARELTTWDSLRGGNNIIELLGAITGIGLLASPVCEWCPWDLQDYLDRKRPPPRHTKMMLETLQGLDYMHNLNSGPIAHGDIKLSNILVTASETAMICDFGRSGKPHNPPVIVSDSSPFAGTVRYMSPELFAQNVTRPTPAADMWAYGCIALEILCRIPPYHEVSGEYEIARLIKTGHLPSTRPRGIRASLINDILWDALSSCWKAPDWRPTANAFLGQLIHMQERGEIPASPVLLDLFPTIDSEPATMIPWPEGLVDLNGILEIEWNVGKLASSVRSNVWLGFYSQKGDHSDLTTVIVKVPRLNVRHENSTRHDHLQNILRKMVLHRYGIRHRNIVDLLGIDSSFTPHPGFVIEDCSGGNLITYCKENPIRRQELIRPPAPEANAYSLMTDILEGLQYMHSYPIPIPQGDLTPENILVNGNGVAKINLFSVGRALAALPPTEAVTASIGSLLPLRWISPELLSANQQQPTTESDMWAVGCVCYWILTGLQPYATHHRDDFAGVESVRGLPPGTLENVDIYHSSWITNGIWSEVGHCWKYDPLLRPSSKEFLRVLQKLEGRKLRWLPLSVADLAGKVRPVGTGEAEVRAKIAQYTTVWKEFNYVKQEREEDVNVSTAIYETTYAPKWYSKSTPVVIKLAPKKPFKNQPFIAFLEQPNCNTRNHIRILTDIIEAIVYLHDHPNGSIAHGDIQPANIFVLPSGRAKLTNFSCAFQYIVTHPNRHMSLSSMGAGPVLPSLYGSPEQHEGADKDKIFLPTLASDIWSFGSVVLSAFSIAFRHQDPESHAAELTTGAFSYRLEDALGVNRWAEELIDSVLVLDPAGRQTARAVMDIFPKI</sequence>
<dbReference type="InterPro" id="IPR000719">
    <property type="entry name" value="Prot_kinase_dom"/>
</dbReference>
<dbReference type="PANTHER" id="PTHR44329:SF288">
    <property type="entry name" value="MITOGEN-ACTIVATED PROTEIN KINASE KINASE KINASE 20"/>
    <property type="match status" value="1"/>
</dbReference>
<dbReference type="EMBL" id="CAJMXA010004009">
    <property type="protein sequence ID" value="CAE6531221.1"/>
    <property type="molecule type" value="Genomic_DNA"/>
</dbReference>
<keyword evidence="4" id="KW-0067">ATP-binding</keyword>
<dbReference type="AlphaFoldDB" id="A0A8H3DHJ2"/>
<dbReference type="SMART" id="SM00220">
    <property type="entry name" value="S_TKc"/>
    <property type="match status" value="1"/>
</dbReference>
<protein>
    <recommendedName>
        <fullName evidence="5">Protein kinase domain-containing protein</fullName>
    </recommendedName>
</protein>
<dbReference type="PROSITE" id="PS50011">
    <property type="entry name" value="PROTEIN_KINASE_DOM"/>
    <property type="match status" value="3"/>
</dbReference>
<dbReference type="InterPro" id="IPR051681">
    <property type="entry name" value="Ser/Thr_Kinases-Pseudokinases"/>
</dbReference>
<dbReference type="GO" id="GO:0005524">
    <property type="term" value="F:ATP binding"/>
    <property type="evidence" value="ECO:0007669"/>
    <property type="project" value="InterPro"/>
</dbReference>
<dbReference type="SUPFAM" id="SSF56112">
    <property type="entry name" value="Protein kinase-like (PK-like)"/>
    <property type="match status" value="3"/>
</dbReference>
<dbReference type="Gene3D" id="1.10.510.10">
    <property type="entry name" value="Transferase(Phosphotransferase) domain 1"/>
    <property type="match status" value="3"/>
</dbReference>
<dbReference type="GO" id="GO:0004674">
    <property type="term" value="F:protein serine/threonine kinase activity"/>
    <property type="evidence" value="ECO:0007669"/>
    <property type="project" value="TreeGrafter"/>
</dbReference>